<accession>F6VB34</accession>
<reference evidence="3" key="1">
    <citation type="journal article" date="2002" name="Science">
        <title>The draft genome of Ciona intestinalis: insights into chordate and vertebrate origins.</title>
        <authorList>
            <person name="Dehal P."/>
            <person name="Satou Y."/>
            <person name="Campbell R.K."/>
            <person name="Chapman J."/>
            <person name="Degnan B."/>
            <person name="De Tomaso A."/>
            <person name="Davidson B."/>
            <person name="Di Gregorio A."/>
            <person name="Gelpke M."/>
            <person name="Goodstein D.M."/>
            <person name="Harafuji N."/>
            <person name="Hastings K.E."/>
            <person name="Ho I."/>
            <person name="Hotta K."/>
            <person name="Huang W."/>
            <person name="Kawashima T."/>
            <person name="Lemaire P."/>
            <person name="Martinez D."/>
            <person name="Meinertzhagen I.A."/>
            <person name="Necula S."/>
            <person name="Nonaka M."/>
            <person name="Putnam N."/>
            <person name="Rash S."/>
            <person name="Saiga H."/>
            <person name="Satake M."/>
            <person name="Terry A."/>
            <person name="Yamada L."/>
            <person name="Wang H.G."/>
            <person name="Awazu S."/>
            <person name="Azumi K."/>
            <person name="Boore J."/>
            <person name="Branno M."/>
            <person name="Chin-Bow S."/>
            <person name="DeSantis R."/>
            <person name="Doyle S."/>
            <person name="Francino P."/>
            <person name="Keys D.N."/>
            <person name="Haga S."/>
            <person name="Hayashi H."/>
            <person name="Hino K."/>
            <person name="Imai K.S."/>
            <person name="Inaba K."/>
            <person name="Kano S."/>
            <person name="Kobayashi K."/>
            <person name="Kobayashi M."/>
            <person name="Lee B.I."/>
            <person name="Makabe K.W."/>
            <person name="Manohar C."/>
            <person name="Matassi G."/>
            <person name="Medina M."/>
            <person name="Mochizuki Y."/>
            <person name="Mount S."/>
            <person name="Morishita T."/>
            <person name="Miura S."/>
            <person name="Nakayama A."/>
            <person name="Nishizaka S."/>
            <person name="Nomoto H."/>
            <person name="Ohta F."/>
            <person name="Oishi K."/>
            <person name="Rigoutsos I."/>
            <person name="Sano M."/>
            <person name="Sasaki A."/>
            <person name="Sasakura Y."/>
            <person name="Shoguchi E."/>
            <person name="Shin-i T."/>
            <person name="Spagnuolo A."/>
            <person name="Stainier D."/>
            <person name="Suzuki M.M."/>
            <person name="Tassy O."/>
            <person name="Takatori N."/>
            <person name="Tokuoka M."/>
            <person name="Yagi K."/>
            <person name="Yoshizaki F."/>
            <person name="Wada S."/>
            <person name="Zhang C."/>
            <person name="Hyatt P.D."/>
            <person name="Larimer F."/>
            <person name="Detter C."/>
            <person name="Doggett N."/>
            <person name="Glavina T."/>
            <person name="Hawkins T."/>
            <person name="Richardson P."/>
            <person name="Lucas S."/>
            <person name="Kohara Y."/>
            <person name="Levine M."/>
            <person name="Satoh N."/>
            <person name="Rokhsar D.S."/>
        </authorList>
    </citation>
    <scope>NUCLEOTIDE SEQUENCE [LARGE SCALE GENOMIC DNA]</scope>
</reference>
<dbReference type="STRING" id="7719.ENSCINP00000022551"/>
<dbReference type="PANTHER" id="PTHR28348:SF1">
    <property type="entry name" value="UPF0193 PROTEIN EVG1"/>
    <property type="match status" value="1"/>
</dbReference>
<evidence type="ECO:0000313" key="3">
    <source>
        <dbReference type="Proteomes" id="UP000008144"/>
    </source>
</evidence>
<evidence type="ECO:0000313" key="2">
    <source>
        <dbReference type="Ensembl" id="ENSCINP00000022551.2"/>
    </source>
</evidence>
<dbReference type="PANTHER" id="PTHR28348">
    <property type="entry name" value="UPF0193 PROTEIN EVG1"/>
    <property type="match status" value="1"/>
</dbReference>
<sequence length="221" mass="25169">LKMAQRHAVQAGGLFGASNTAPLSAGTKDLLKVMMEESKLTNFQRRALSDSLKKGKALPLKVAPTSSEREMRIESFPPPQKAFTMRGQASSSMRTRDEIEESGAYDRPQYVPKPIKSLDKEKERLSNIMAYGEDVKPKSQLQKLAEERQKMKELPRIDRFEEVEKEIEERKKFLEDMESAGQGSKYRPIIASQISLLIREMEMIDKERSKKLESAIMNSES</sequence>
<feature type="region of interest" description="Disordered" evidence="1">
    <location>
        <begin position="79"/>
        <end position="111"/>
    </location>
</feature>
<dbReference type="EMBL" id="EAAA01002422">
    <property type="status" value="NOT_ANNOTATED_CDS"/>
    <property type="molecule type" value="Genomic_DNA"/>
</dbReference>
<dbReference type="OMA" id="MMAYGKD"/>
<dbReference type="InParanoid" id="F6VB34"/>
<proteinExistence type="predicted"/>
<reference evidence="2" key="3">
    <citation type="submission" date="2025-08" db="UniProtKB">
        <authorList>
            <consortium name="Ensembl"/>
        </authorList>
    </citation>
    <scope>IDENTIFICATION</scope>
</reference>
<keyword evidence="3" id="KW-1185">Reference proteome</keyword>
<evidence type="ECO:0000256" key="1">
    <source>
        <dbReference type="SAM" id="MobiDB-lite"/>
    </source>
</evidence>
<reference evidence="2" key="2">
    <citation type="journal article" date="2008" name="Genome Biol.">
        <title>Improved genome assembly and evidence-based global gene model set for the chordate Ciona intestinalis: new insight into intron and operon populations.</title>
        <authorList>
            <person name="Satou Y."/>
            <person name="Mineta K."/>
            <person name="Ogasawara M."/>
            <person name="Sasakura Y."/>
            <person name="Shoguchi E."/>
            <person name="Ueno K."/>
            <person name="Yamada L."/>
            <person name="Matsumoto J."/>
            <person name="Wasserscheid J."/>
            <person name="Dewar K."/>
            <person name="Wiley G.B."/>
            <person name="Macmil S.L."/>
            <person name="Roe B.A."/>
            <person name="Zeller R.W."/>
            <person name="Hastings K.E."/>
            <person name="Lemaire P."/>
            <person name="Lindquist E."/>
            <person name="Endo T."/>
            <person name="Hotta K."/>
            <person name="Inaba K."/>
        </authorList>
    </citation>
    <scope>NUCLEOTIDE SEQUENCE [LARGE SCALE GENOMIC DNA]</scope>
    <source>
        <strain evidence="2">wild type</strain>
    </source>
</reference>
<organism evidence="2 3">
    <name type="scientific">Ciona intestinalis</name>
    <name type="common">Transparent sea squirt</name>
    <name type="synonym">Ascidia intestinalis</name>
    <dbReference type="NCBI Taxonomy" id="7719"/>
    <lineage>
        <taxon>Eukaryota</taxon>
        <taxon>Metazoa</taxon>
        <taxon>Chordata</taxon>
        <taxon>Tunicata</taxon>
        <taxon>Ascidiacea</taxon>
        <taxon>Phlebobranchia</taxon>
        <taxon>Cionidae</taxon>
        <taxon>Ciona</taxon>
    </lineage>
</organism>
<dbReference type="HOGENOM" id="CLU_081328_0_0_1"/>
<reference evidence="2" key="4">
    <citation type="submission" date="2025-09" db="UniProtKB">
        <authorList>
            <consortium name="Ensembl"/>
        </authorList>
    </citation>
    <scope>IDENTIFICATION</scope>
</reference>
<dbReference type="Ensembl" id="ENSCINT00000022797.2">
    <property type="protein sequence ID" value="ENSCINP00000022551.2"/>
    <property type="gene ID" value="ENSCING00000011929.2"/>
</dbReference>
<dbReference type="Pfam" id="PF05250">
    <property type="entry name" value="UPF0193"/>
    <property type="match status" value="1"/>
</dbReference>
<name>F6VB34_CIOIN</name>
<dbReference type="InterPro" id="IPR007914">
    <property type="entry name" value="UPF0193"/>
</dbReference>
<protein>
    <submittedName>
        <fullName evidence="2">Uncharacterized protein</fullName>
    </submittedName>
</protein>
<dbReference type="GeneTree" id="ENSGT00390000010231"/>
<dbReference type="Proteomes" id="UP000008144">
    <property type="component" value="Chromosome 7"/>
</dbReference>
<dbReference type="AlphaFoldDB" id="F6VB34"/>